<keyword evidence="1" id="KW-0547">Nucleotide-binding</keyword>
<protein>
    <recommendedName>
        <fullName evidence="3">UvrD-like helicase C-terminal domain-containing protein</fullName>
    </recommendedName>
</protein>
<dbReference type="GO" id="GO:0005524">
    <property type="term" value="F:ATP binding"/>
    <property type="evidence" value="ECO:0007669"/>
    <property type="project" value="UniProtKB-KW"/>
</dbReference>
<proteinExistence type="predicted"/>
<evidence type="ECO:0000259" key="3">
    <source>
        <dbReference type="Pfam" id="PF13538"/>
    </source>
</evidence>
<dbReference type="EMBL" id="JNGW01000139">
    <property type="protein sequence ID" value="KDR50782.1"/>
    <property type="molecule type" value="Genomic_DNA"/>
</dbReference>
<dbReference type="PANTHER" id="PTHR43788">
    <property type="entry name" value="DNA2/NAM7 HELICASE FAMILY MEMBER"/>
    <property type="match status" value="1"/>
</dbReference>
<keyword evidence="2" id="KW-0067">ATP-binding</keyword>
<sequence length="474" mass="52698">MITDEITLRLTQCFGHTPTGEQASAIRLFAHFLVNRNPHSLMLMRGSAGTGKSSLAGAFVRALGLLGQKTVLMAPTGRAAKVFSLNSGGHAAFTIHRKIYRLRAFAGVGGEYNLNDNLHADTLFMVDEASMVANGGGAEAAFGSGRLLDDLVRYVYAGRNCRLVLIGDQAQLPPVGEEQSPALDTQFMQGYGMEVFACDLNEVVRQQSASGILFNATCLRQLMGRDEDTLLPRIRLDGFADLQVVPGDELIETLNTSYAEVGMDETIVVTRSNKRANVFNQGIRNTVLGREELLTTGDLLMVVKNNYYWTEKERSTIGFLANGDRARVMRVRNEQTAHGLRFADVWLQLTDYENEELQVTVVLDSLLSEAPALTAQQNEALYNNVLNDYADVPLKADRMKMLKNDAFFNALQVKFAYAVTCHKAQGGQWEHVFLDQGYVPEDSSRSDYLHWLYTAFTRAKSKLFLVNWPKNQVE</sequence>
<dbReference type="eggNOG" id="COG0507">
    <property type="taxonomic scope" value="Bacteria"/>
</dbReference>
<dbReference type="HOGENOM" id="CLU_017039_0_0_10"/>
<accession>A0A069QDQ6</accession>
<organism evidence="4 5">
    <name type="scientific">Hoylesella loescheii DSM 19665 = JCM 12249 = ATCC 15930</name>
    <dbReference type="NCBI Taxonomy" id="1122985"/>
    <lineage>
        <taxon>Bacteria</taxon>
        <taxon>Pseudomonadati</taxon>
        <taxon>Bacteroidota</taxon>
        <taxon>Bacteroidia</taxon>
        <taxon>Bacteroidales</taxon>
        <taxon>Prevotellaceae</taxon>
        <taxon>Hoylesella</taxon>
    </lineage>
</organism>
<dbReference type="Pfam" id="PF13604">
    <property type="entry name" value="AAA_30"/>
    <property type="match status" value="1"/>
</dbReference>
<dbReference type="InterPro" id="IPR027785">
    <property type="entry name" value="UvrD-like_helicase_C"/>
</dbReference>
<dbReference type="AlphaFoldDB" id="A0A069QDQ6"/>
<feature type="domain" description="UvrD-like helicase C-terminal" evidence="3">
    <location>
        <begin position="415"/>
        <end position="466"/>
    </location>
</feature>
<keyword evidence="5" id="KW-1185">Reference proteome</keyword>
<dbReference type="Gene3D" id="3.40.50.300">
    <property type="entry name" value="P-loop containing nucleotide triphosphate hydrolases"/>
    <property type="match status" value="2"/>
</dbReference>
<dbReference type="CDD" id="cd18809">
    <property type="entry name" value="SF1_C_RecD"/>
    <property type="match status" value="1"/>
</dbReference>
<dbReference type="Proteomes" id="UP000027442">
    <property type="component" value="Unassembled WGS sequence"/>
</dbReference>
<dbReference type="InterPro" id="IPR050534">
    <property type="entry name" value="Coronavir_polyprotein_1ab"/>
</dbReference>
<dbReference type="SUPFAM" id="SSF52540">
    <property type="entry name" value="P-loop containing nucleoside triphosphate hydrolases"/>
    <property type="match status" value="2"/>
</dbReference>
<dbReference type="InterPro" id="IPR027417">
    <property type="entry name" value="P-loop_NTPase"/>
</dbReference>
<dbReference type="CDD" id="cd17933">
    <property type="entry name" value="DEXSc_RecD-like"/>
    <property type="match status" value="1"/>
</dbReference>
<name>A0A069QDQ6_HOYLO</name>
<dbReference type="PANTHER" id="PTHR43788:SF6">
    <property type="entry name" value="DNA HELICASE B"/>
    <property type="match status" value="1"/>
</dbReference>
<reference evidence="4 5" key="1">
    <citation type="submission" date="2013-08" db="EMBL/GenBank/DDBJ databases">
        <authorList>
            <person name="Weinstock G."/>
            <person name="Sodergren E."/>
            <person name="Wylie T."/>
            <person name="Fulton L."/>
            <person name="Fulton R."/>
            <person name="Fronick C."/>
            <person name="O'Laughlin M."/>
            <person name="Godfrey J."/>
            <person name="Miner T."/>
            <person name="Herter B."/>
            <person name="Appelbaum E."/>
            <person name="Cordes M."/>
            <person name="Lek S."/>
            <person name="Wollam A."/>
            <person name="Pepin K.H."/>
            <person name="Palsikar V.B."/>
            <person name="Mitreva M."/>
            <person name="Wilson R.K."/>
        </authorList>
    </citation>
    <scope>NUCLEOTIDE SEQUENCE [LARGE SCALE GENOMIC DNA]</scope>
    <source>
        <strain evidence="4 5">ATCC 15930</strain>
    </source>
</reference>
<evidence type="ECO:0000256" key="1">
    <source>
        <dbReference type="ARBA" id="ARBA00022741"/>
    </source>
</evidence>
<dbReference type="GO" id="GO:0003678">
    <property type="term" value="F:DNA helicase activity"/>
    <property type="evidence" value="ECO:0007669"/>
    <property type="project" value="UniProtKB-ARBA"/>
</dbReference>
<dbReference type="RefSeq" id="WP_018967532.1">
    <property type="nucleotide sequence ID" value="NZ_KB899215.1"/>
</dbReference>
<dbReference type="Pfam" id="PF13538">
    <property type="entry name" value="UvrD_C_2"/>
    <property type="match status" value="1"/>
</dbReference>
<evidence type="ECO:0000313" key="5">
    <source>
        <dbReference type="Proteomes" id="UP000027442"/>
    </source>
</evidence>
<comment type="caution">
    <text evidence="4">The sequence shown here is derived from an EMBL/GenBank/DDBJ whole genome shotgun (WGS) entry which is preliminary data.</text>
</comment>
<evidence type="ECO:0000256" key="2">
    <source>
        <dbReference type="ARBA" id="ARBA00022840"/>
    </source>
</evidence>
<gene>
    <name evidence="4" type="ORF">HMPREF1991_03154</name>
</gene>
<dbReference type="PATRIC" id="fig|1122985.7.peg.3268"/>
<evidence type="ECO:0000313" key="4">
    <source>
        <dbReference type="EMBL" id="KDR50782.1"/>
    </source>
</evidence>